<sequence>MKTQQPNRPLYFVLRLILSCQLFCVSFAKAASFIDSGKPVLQIPGQTVDRAPQLAKPVVGALQEAGL</sequence>
<evidence type="ECO:0000313" key="2">
    <source>
        <dbReference type="EMBL" id="MBE8718851.1"/>
    </source>
</evidence>
<evidence type="ECO:0000256" key="1">
    <source>
        <dbReference type="SAM" id="SignalP"/>
    </source>
</evidence>
<feature type="chain" id="PRO_5038002258" evidence="1">
    <location>
        <begin position="31"/>
        <end position="67"/>
    </location>
</feature>
<gene>
    <name evidence="2" type="ORF">C4F51_16885</name>
</gene>
<keyword evidence="1" id="KW-0732">Signal</keyword>
<keyword evidence="3" id="KW-1185">Reference proteome</keyword>
<comment type="caution">
    <text evidence="2">The sequence shown here is derived from an EMBL/GenBank/DDBJ whole genome shotgun (WGS) entry which is preliminary data.</text>
</comment>
<dbReference type="EMBL" id="PRDL01000001">
    <property type="protein sequence ID" value="MBE8718851.1"/>
    <property type="molecule type" value="Genomic_DNA"/>
</dbReference>
<organism evidence="2 3">
    <name type="scientific">Cellvibrio polysaccharolyticus</name>
    <dbReference type="NCBI Taxonomy" id="2082724"/>
    <lineage>
        <taxon>Bacteria</taxon>
        <taxon>Pseudomonadati</taxon>
        <taxon>Pseudomonadota</taxon>
        <taxon>Gammaproteobacteria</taxon>
        <taxon>Cellvibrionales</taxon>
        <taxon>Cellvibrionaceae</taxon>
        <taxon>Cellvibrio</taxon>
    </lineage>
</organism>
<feature type="signal peptide" evidence="1">
    <location>
        <begin position="1"/>
        <end position="30"/>
    </location>
</feature>
<name>A0A928V8I2_9GAMM</name>
<evidence type="ECO:0000313" key="3">
    <source>
        <dbReference type="Proteomes" id="UP000652567"/>
    </source>
</evidence>
<dbReference type="RefSeq" id="WP_193911753.1">
    <property type="nucleotide sequence ID" value="NZ_PRDL01000001.1"/>
</dbReference>
<protein>
    <submittedName>
        <fullName evidence="2">Uncharacterized protein</fullName>
    </submittedName>
</protein>
<accession>A0A928V8I2</accession>
<dbReference type="Proteomes" id="UP000652567">
    <property type="component" value="Unassembled WGS sequence"/>
</dbReference>
<proteinExistence type="predicted"/>
<dbReference type="AlphaFoldDB" id="A0A928V8I2"/>
<reference evidence="2" key="1">
    <citation type="submission" date="2018-07" db="EMBL/GenBank/DDBJ databases">
        <title>Genome assembly of strain Ka43.</title>
        <authorList>
            <person name="Kukolya J."/>
            <person name="Nagy I."/>
            <person name="Horvath B."/>
            <person name="Toth A."/>
        </authorList>
    </citation>
    <scope>NUCLEOTIDE SEQUENCE</scope>
    <source>
        <strain evidence="2">KB43</strain>
    </source>
</reference>